<dbReference type="InterPro" id="IPR046536">
    <property type="entry name" value="DUF6601"/>
</dbReference>
<dbReference type="PANTHER" id="PTHR34414">
    <property type="entry name" value="HET DOMAIN-CONTAINING PROTEIN-RELATED"/>
    <property type="match status" value="1"/>
</dbReference>
<feature type="transmembrane region" description="Helical" evidence="2">
    <location>
        <begin position="247"/>
        <end position="268"/>
    </location>
</feature>
<accession>A0A9P4JHJ6</accession>
<dbReference type="Proteomes" id="UP000799536">
    <property type="component" value="Unassembled WGS sequence"/>
</dbReference>
<dbReference type="OrthoDB" id="5086500at2759"/>
<keyword evidence="2" id="KW-0472">Membrane</keyword>
<dbReference type="PANTHER" id="PTHR34414:SF1">
    <property type="entry name" value="SUBTILISIN-LIKE SERINE PROTEASE"/>
    <property type="match status" value="1"/>
</dbReference>
<feature type="transmembrane region" description="Helical" evidence="2">
    <location>
        <begin position="288"/>
        <end position="316"/>
    </location>
</feature>
<keyword evidence="4" id="KW-1185">Reference proteome</keyword>
<keyword evidence="2" id="KW-1133">Transmembrane helix</keyword>
<gene>
    <name evidence="3" type="ORF">GQ43DRAFT_119889</name>
</gene>
<evidence type="ECO:0000256" key="1">
    <source>
        <dbReference type="SAM" id="MobiDB-lite"/>
    </source>
</evidence>
<evidence type="ECO:0000313" key="4">
    <source>
        <dbReference type="Proteomes" id="UP000799536"/>
    </source>
</evidence>
<evidence type="ECO:0000256" key="2">
    <source>
        <dbReference type="SAM" id="Phobius"/>
    </source>
</evidence>
<dbReference type="Pfam" id="PF20246">
    <property type="entry name" value="DUF6601"/>
    <property type="match status" value="1"/>
</dbReference>
<comment type="caution">
    <text evidence="3">The sequence shown here is derived from an EMBL/GenBank/DDBJ whole genome shotgun (WGS) entry which is preliminary data.</text>
</comment>
<feature type="region of interest" description="Disordered" evidence="1">
    <location>
        <begin position="344"/>
        <end position="363"/>
    </location>
</feature>
<organism evidence="3 4">
    <name type="scientific">Delitschia confertaspora ATCC 74209</name>
    <dbReference type="NCBI Taxonomy" id="1513339"/>
    <lineage>
        <taxon>Eukaryota</taxon>
        <taxon>Fungi</taxon>
        <taxon>Dikarya</taxon>
        <taxon>Ascomycota</taxon>
        <taxon>Pezizomycotina</taxon>
        <taxon>Dothideomycetes</taxon>
        <taxon>Pleosporomycetidae</taxon>
        <taxon>Pleosporales</taxon>
        <taxon>Delitschiaceae</taxon>
        <taxon>Delitschia</taxon>
    </lineage>
</organism>
<dbReference type="AlphaFoldDB" id="A0A9P4JHJ6"/>
<reference evidence="3" key="1">
    <citation type="journal article" date="2020" name="Stud. Mycol.">
        <title>101 Dothideomycetes genomes: a test case for predicting lifestyles and emergence of pathogens.</title>
        <authorList>
            <person name="Haridas S."/>
            <person name="Albert R."/>
            <person name="Binder M."/>
            <person name="Bloem J."/>
            <person name="Labutti K."/>
            <person name="Salamov A."/>
            <person name="Andreopoulos B."/>
            <person name="Baker S."/>
            <person name="Barry K."/>
            <person name="Bills G."/>
            <person name="Bluhm B."/>
            <person name="Cannon C."/>
            <person name="Castanera R."/>
            <person name="Culley D."/>
            <person name="Daum C."/>
            <person name="Ezra D."/>
            <person name="Gonzalez J."/>
            <person name="Henrissat B."/>
            <person name="Kuo A."/>
            <person name="Liang C."/>
            <person name="Lipzen A."/>
            <person name="Lutzoni F."/>
            <person name="Magnuson J."/>
            <person name="Mondo S."/>
            <person name="Nolan M."/>
            <person name="Ohm R."/>
            <person name="Pangilinan J."/>
            <person name="Park H.-J."/>
            <person name="Ramirez L."/>
            <person name="Alfaro M."/>
            <person name="Sun H."/>
            <person name="Tritt A."/>
            <person name="Yoshinaga Y."/>
            <person name="Zwiers L.-H."/>
            <person name="Turgeon B."/>
            <person name="Goodwin S."/>
            <person name="Spatafora J."/>
            <person name="Crous P."/>
            <person name="Grigoriev I."/>
        </authorList>
    </citation>
    <scope>NUCLEOTIDE SEQUENCE</scope>
    <source>
        <strain evidence="3">ATCC 74209</strain>
    </source>
</reference>
<name>A0A9P4JHJ6_9PLEO</name>
<dbReference type="EMBL" id="ML994082">
    <property type="protein sequence ID" value="KAF2199330.1"/>
    <property type="molecule type" value="Genomic_DNA"/>
</dbReference>
<sequence length="363" mass="42195">MVSLCLGASSREPSPKSCQPAVFCTPSSASKRQCFLLPFDPDLSIDRNGFGDATEDIEVLLRRYRVEEVEDLQHHFGVPELDEHAGNLQFASMAISPLHKLGLEGRETAIAEDARLHLVRSNTKVFIKPLPPYLLLYQFWAHYLKDDTPLRKVILGYLHTWSCLIEHESDFRVAMNHGLLPENLKWYYFRDISAQIIRKVGEQDVSPRYRLGELRLSRLNLAARPLFKRRKYYPLAEPRREINWPHLFLGFFSLFAVILRAMQVLLQAEQNQKQNNEIKAEISHISGVVRWSCISFLLVFAAGIVIMITEFIYSVIREWVPGRNRWDEMLHNRTDIVDEFMQSHRPSSDRLSERRYGEKVSGR</sequence>
<proteinExistence type="predicted"/>
<evidence type="ECO:0000313" key="3">
    <source>
        <dbReference type="EMBL" id="KAF2199330.1"/>
    </source>
</evidence>
<feature type="compositionally biased region" description="Basic and acidic residues" evidence="1">
    <location>
        <begin position="346"/>
        <end position="363"/>
    </location>
</feature>
<protein>
    <submittedName>
        <fullName evidence="3">Uncharacterized protein</fullName>
    </submittedName>
</protein>
<keyword evidence="2" id="KW-0812">Transmembrane</keyword>